<dbReference type="PROSITE" id="PS50103">
    <property type="entry name" value="ZF_C3H1"/>
    <property type="match status" value="1"/>
</dbReference>
<dbReference type="InterPro" id="IPR039171">
    <property type="entry name" value="Cwc2/Slt11"/>
</dbReference>
<feature type="region of interest" description="Disordered" evidence="7">
    <location>
        <begin position="310"/>
        <end position="368"/>
    </location>
</feature>
<dbReference type="Pfam" id="PF00076">
    <property type="entry name" value="RRM_1"/>
    <property type="match status" value="1"/>
</dbReference>
<dbReference type="SMART" id="SM00360">
    <property type="entry name" value="RRM"/>
    <property type="match status" value="1"/>
</dbReference>
<organism evidence="10 11">
    <name type="scientific">Gracilariopsis chorda</name>
    <dbReference type="NCBI Taxonomy" id="448386"/>
    <lineage>
        <taxon>Eukaryota</taxon>
        <taxon>Rhodophyta</taxon>
        <taxon>Florideophyceae</taxon>
        <taxon>Rhodymeniophycidae</taxon>
        <taxon>Gracilariales</taxon>
        <taxon>Gracilariaceae</taxon>
        <taxon>Gracilariopsis</taxon>
    </lineage>
</organism>
<dbReference type="PROSITE" id="PS50102">
    <property type="entry name" value="RRM"/>
    <property type="match status" value="1"/>
</dbReference>
<dbReference type="InterPro" id="IPR000571">
    <property type="entry name" value="Znf_CCCH"/>
</dbReference>
<dbReference type="PANTHER" id="PTHR14089">
    <property type="entry name" value="PRE-MRNA-SPLICING FACTOR RBM22"/>
    <property type="match status" value="1"/>
</dbReference>
<dbReference type="Gene3D" id="3.30.70.330">
    <property type="match status" value="1"/>
</dbReference>
<evidence type="ECO:0000313" key="11">
    <source>
        <dbReference type="Proteomes" id="UP000247409"/>
    </source>
</evidence>
<protein>
    <submittedName>
        <fullName evidence="10">Pre-mRNA-splicing factor RBM22</fullName>
    </submittedName>
</protein>
<evidence type="ECO:0000256" key="6">
    <source>
        <dbReference type="PROSITE-ProRule" id="PRU00723"/>
    </source>
</evidence>
<evidence type="ECO:0000256" key="4">
    <source>
        <dbReference type="ARBA" id="ARBA00022884"/>
    </source>
</evidence>
<dbReference type="AlphaFoldDB" id="A0A2V3IUA6"/>
<evidence type="ECO:0000259" key="9">
    <source>
        <dbReference type="PROSITE" id="PS50103"/>
    </source>
</evidence>
<dbReference type="OrthoDB" id="10259600at2759"/>
<dbReference type="Gene3D" id="4.10.1000.10">
    <property type="entry name" value="Zinc finger, CCCH-type"/>
    <property type="match status" value="1"/>
</dbReference>
<reference evidence="10 11" key="1">
    <citation type="journal article" date="2018" name="Mol. Biol. Evol.">
        <title>Analysis of the draft genome of the red seaweed Gracilariopsis chorda provides insights into genome size evolution in Rhodophyta.</title>
        <authorList>
            <person name="Lee J."/>
            <person name="Yang E.C."/>
            <person name="Graf L."/>
            <person name="Yang J.H."/>
            <person name="Qiu H."/>
            <person name="Zel Zion U."/>
            <person name="Chan C.X."/>
            <person name="Stephens T.G."/>
            <person name="Weber A.P.M."/>
            <person name="Boo G.H."/>
            <person name="Boo S.M."/>
            <person name="Kim K.M."/>
            <person name="Shin Y."/>
            <person name="Jung M."/>
            <person name="Lee S.J."/>
            <person name="Yim H.S."/>
            <person name="Lee J.H."/>
            <person name="Bhattacharya D."/>
            <person name="Yoon H.S."/>
        </authorList>
    </citation>
    <scope>NUCLEOTIDE SEQUENCE [LARGE SCALE GENOMIC DNA]</scope>
    <source>
        <strain evidence="10 11">SKKU-2015</strain>
        <tissue evidence="10">Whole body</tissue>
    </source>
</reference>
<dbReference type="Pfam" id="PF21369">
    <property type="entry name" value="STL11_N"/>
    <property type="match status" value="1"/>
</dbReference>
<dbReference type="GO" id="GO:0071006">
    <property type="term" value="C:U2-type catalytic step 1 spliceosome"/>
    <property type="evidence" value="ECO:0007669"/>
    <property type="project" value="TreeGrafter"/>
</dbReference>
<evidence type="ECO:0000256" key="3">
    <source>
        <dbReference type="ARBA" id="ARBA00022833"/>
    </source>
</evidence>
<dbReference type="PANTHER" id="PTHR14089:SF6">
    <property type="entry name" value="PRE-MRNA-SPLICING FACTOR RBM22"/>
    <property type="match status" value="1"/>
</dbReference>
<name>A0A2V3IUA6_9FLOR</name>
<evidence type="ECO:0000256" key="1">
    <source>
        <dbReference type="ARBA" id="ARBA00022723"/>
    </source>
</evidence>
<dbReference type="EMBL" id="NBIV01000055">
    <property type="protein sequence ID" value="PXF45693.1"/>
    <property type="molecule type" value="Genomic_DNA"/>
</dbReference>
<sequence>MSAPNAKGDDFPILCETCLGPNPYVRMQKHPWGSACKVCERPFTSFRWRPAGNGTRPKKTEICQTCARAKNVCQTCLLDLEYGLPVQVRDASMAAGDRQRTVVPKSDGTKEYAAAQSERAIATGEIDAVYAAPKVNDIAERAKRITPRYERNRARICSFFLKGTCTRGLYCPYRHEKPKDAQDDLDEALEEQNLRDRYYGVNDPVAAKIFRKLGVSAGGRRNGQGGPSAPDDPTIQTLFVGGLTAAVKEADLRMLFAECKGISDISMIEGKGFAFVQFESREAAEEAINANYGKHIVNGTQVFVNWGRGNRKRARAHDARENDSSATGQDAPTSSTDQGRKTSQLGTESVPNHLSGREHGAKKMRKSSASRYAWDLLAATNSRVEAPHVPDT</sequence>
<keyword evidence="3 6" id="KW-0862">Zinc</keyword>
<proteinExistence type="predicted"/>
<evidence type="ECO:0000256" key="7">
    <source>
        <dbReference type="SAM" id="MobiDB-lite"/>
    </source>
</evidence>
<evidence type="ECO:0000256" key="5">
    <source>
        <dbReference type="PROSITE-ProRule" id="PRU00176"/>
    </source>
</evidence>
<dbReference type="SUPFAM" id="SSF90229">
    <property type="entry name" value="CCCH zinc finger"/>
    <property type="match status" value="1"/>
</dbReference>
<dbReference type="GO" id="GO:0008270">
    <property type="term" value="F:zinc ion binding"/>
    <property type="evidence" value="ECO:0007669"/>
    <property type="project" value="UniProtKB-KW"/>
</dbReference>
<dbReference type="InterPro" id="IPR000504">
    <property type="entry name" value="RRM_dom"/>
</dbReference>
<comment type="caution">
    <text evidence="10">The sequence shown here is derived from an EMBL/GenBank/DDBJ whole genome shotgun (WGS) entry which is preliminary data.</text>
</comment>
<dbReference type="SUPFAM" id="SSF54928">
    <property type="entry name" value="RNA-binding domain, RBD"/>
    <property type="match status" value="1"/>
</dbReference>
<dbReference type="GO" id="GO:0017070">
    <property type="term" value="F:U6 snRNA binding"/>
    <property type="evidence" value="ECO:0007669"/>
    <property type="project" value="TreeGrafter"/>
</dbReference>
<dbReference type="InterPro" id="IPR036855">
    <property type="entry name" value="Znf_CCCH_sf"/>
</dbReference>
<dbReference type="STRING" id="448386.A0A2V3IUA6"/>
<dbReference type="Proteomes" id="UP000247409">
    <property type="component" value="Unassembled WGS sequence"/>
</dbReference>
<dbReference type="GO" id="GO:0036002">
    <property type="term" value="F:pre-mRNA binding"/>
    <property type="evidence" value="ECO:0007669"/>
    <property type="project" value="TreeGrafter"/>
</dbReference>
<keyword evidence="11" id="KW-1185">Reference proteome</keyword>
<dbReference type="InterPro" id="IPR012677">
    <property type="entry name" value="Nucleotide-bd_a/b_plait_sf"/>
</dbReference>
<accession>A0A2V3IUA6</accession>
<evidence type="ECO:0000313" key="10">
    <source>
        <dbReference type="EMBL" id="PXF45693.1"/>
    </source>
</evidence>
<dbReference type="GO" id="GO:0071007">
    <property type="term" value="C:U2-type catalytic step 2 spliceosome"/>
    <property type="evidence" value="ECO:0007669"/>
    <property type="project" value="TreeGrafter"/>
</dbReference>
<feature type="domain" description="C3H1-type" evidence="9">
    <location>
        <begin position="151"/>
        <end position="178"/>
    </location>
</feature>
<dbReference type="SMART" id="SM00356">
    <property type="entry name" value="ZnF_C3H1"/>
    <property type="match status" value="1"/>
</dbReference>
<feature type="domain" description="RRM" evidence="8">
    <location>
        <begin position="236"/>
        <end position="309"/>
    </location>
</feature>
<evidence type="ECO:0000256" key="2">
    <source>
        <dbReference type="ARBA" id="ARBA00022771"/>
    </source>
</evidence>
<keyword evidence="1 6" id="KW-0479">Metal-binding</keyword>
<dbReference type="InterPro" id="IPR048995">
    <property type="entry name" value="STL11/RBM22-like_N"/>
</dbReference>
<feature type="compositionally biased region" description="Polar residues" evidence="7">
    <location>
        <begin position="324"/>
        <end position="352"/>
    </location>
</feature>
<dbReference type="InterPro" id="IPR035979">
    <property type="entry name" value="RBD_domain_sf"/>
</dbReference>
<gene>
    <name evidence="10" type="ORF">BWQ96_04597</name>
</gene>
<keyword evidence="2 6" id="KW-0863">Zinc-finger</keyword>
<feature type="zinc finger region" description="C3H1-type" evidence="6">
    <location>
        <begin position="151"/>
        <end position="178"/>
    </location>
</feature>
<dbReference type="GO" id="GO:0000974">
    <property type="term" value="C:Prp19 complex"/>
    <property type="evidence" value="ECO:0007669"/>
    <property type="project" value="TreeGrafter"/>
</dbReference>
<evidence type="ECO:0000259" key="8">
    <source>
        <dbReference type="PROSITE" id="PS50102"/>
    </source>
</evidence>
<keyword evidence="4 5" id="KW-0694">RNA-binding</keyword>